<protein>
    <submittedName>
        <fullName evidence="1">Uncharacterized protein</fullName>
    </submittedName>
</protein>
<accession>A0A9I9ED94</accession>
<evidence type="ECO:0000313" key="1">
    <source>
        <dbReference type="EnsemblPlants" id="MELO3C032146.2.1"/>
    </source>
</evidence>
<name>A0A9I9ED94_CUCME</name>
<reference evidence="1" key="1">
    <citation type="submission" date="2023-03" db="UniProtKB">
        <authorList>
            <consortium name="EnsemblPlants"/>
        </authorList>
    </citation>
    <scope>IDENTIFICATION</scope>
</reference>
<dbReference type="Gramene" id="MELO3C032146.2.1">
    <property type="protein sequence ID" value="MELO3C032146.2.1"/>
    <property type="gene ID" value="MELO3C032146.2"/>
</dbReference>
<dbReference type="EnsemblPlants" id="MELO3C032146.2.1">
    <property type="protein sequence ID" value="MELO3C032146.2.1"/>
    <property type="gene ID" value="MELO3C032146.2"/>
</dbReference>
<sequence>MRSSLEKPFVYTRISHLLGSRKTLASSCTAIISKSSVVRCFSLFPPPSGQGAEATFQYGNAKDQWGKRLFLGSIAFYSN</sequence>
<organism evidence="1">
    <name type="scientific">Cucumis melo</name>
    <name type="common">Muskmelon</name>
    <dbReference type="NCBI Taxonomy" id="3656"/>
    <lineage>
        <taxon>Eukaryota</taxon>
        <taxon>Viridiplantae</taxon>
        <taxon>Streptophyta</taxon>
        <taxon>Embryophyta</taxon>
        <taxon>Tracheophyta</taxon>
        <taxon>Spermatophyta</taxon>
        <taxon>Magnoliopsida</taxon>
        <taxon>eudicotyledons</taxon>
        <taxon>Gunneridae</taxon>
        <taxon>Pentapetalae</taxon>
        <taxon>rosids</taxon>
        <taxon>fabids</taxon>
        <taxon>Cucurbitales</taxon>
        <taxon>Cucurbitaceae</taxon>
        <taxon>Benincaseae</taxon>
        <taxon>Cucumis</taxon>
    </lineage>
</organism>
<dbReference type="AlphaFoldDB" id="A0A9I9ED94"/>
<proteinExistence type="predicted"/>